<dbReference type="Gene3D" id="1.20.910.10">
    <property type="entry name" value="Heme oxygenase-like"/>
    <property type="match status" value="1"/>
</dbReference>
<evidence type="ECO:0000313" key="1">
    <source>
        <dbReference type="EMBL" id="GAC56792.1"/>
    </source>
</evidence>
<dbReference type="SMART" id="SM01236">
    <property type="entry name" value="Haem_oxygenase_2"/>
    <property type="match status" value="1"/>
</dbReference>
<accession>L7L9R2</accession>
<gene>
    <name evidence="1" type="ORF">GOHSU_13_00140</name>
</gene>
<comment type="caution">
    <text evidence="1">The sequence shown here is derived from an EMBL/GenBank/DDBJ whole genome shotgun (WGS) entry which is preliminary data.</text>
</comment>
<dbReference type="OrthoDB" id="252872at2"/>
<dbReference type="RefSeq" id="WP_005937689.1">
    <property type="nucleotide sequence ID" value="NZ_ATVK01000007.1"/>
</dbReference>
<evidence type="ECO:0000313" key="2">
    <source>
        <dbReference type="Proteomes" id="UP000053405"/>
    </source>
</evidence>
<dbReference type="Proteomes" id="UP000053405">
    <property type="component" value="Unassembled WGS sequence"/>
</dbReference>
<name>L7L9R2_9ACTN</name>
<proteinExistence type="predicted"/>
<dbReference type="Pfam" id="PF14518">
    <property type="entry name" value="Haem_oxygenas_2"/>
    <property type="match status" value="1"/>
</dbReference>
<dbReference type="InterPro" id="IPR016084">
    <property type="entry name" value="Haem_Oase-like_multi-hlx"/>
</dbReference>
<dbReference type="SUPFAM" id="SSF48613">
    <property type="entry name" value="Heme oxygenase-like"/>
    <property type="match status" value="1"/>
</dbReference>
<dbReference type="AlphaFoldDB" id="L7L9R2"/>
<evidence type="ECO:0008006" key="3">
    <source>
        <dbReference type="Google" id="ProtNLM"/>
    </source>
</evidence>
<organism evidence="1 2">
    <name type="scientific">Gordonia hirsuta DSM 44140 = NBRC 16056</name>
    <dbReference type="NCBI Taxonomy" id="1121927"/>
    <lineage>
        <taxon>Bacteria</taxon>
        <taxon>Bacillati</taxon>
        <taxon>Actinomycetota</taxon>
        <taxon>Actinomycetes</taxon>
        <taxon>Mycobacteriales</taxon>
        <taxon>Gordoniaceae</taxon>
        <taxon>Gordonia</taxon>
    </lineage>
</organism>
<dbReference type="eggNOG" id="ENOG502Z8NQ">
    <property type="taxonomic scope" value="Bacteria"/>
</dbReference>
<sequence>MNECRVGPALPYPRGPESAAILTALATDVDPMQLLGRMSSADPLGEDRQLALFVLQELHYRGWAGVDDRREWDPNLIAVRVRYEDELLAAVDEACAGPPASVDAEFAELLKPTDGGGPADWLSTQGTMREFSDYFAVRSLYHLKEADPHAWAIPRLPVAAVAAFVAVESDEYGGGRAERVHQRLFAELLEAAGLQSAYLHYLNVAPAEALVPVTTMTALGLRRARRGAIVGHFAATEVTSSPACARLLAGLERLDAPEPVRHFYREHVEADAVHEQVMRDDVVAGLLTEEPELEADVVAGIRIFLWTEARLGRVLLDAWEQGSTVLAAPLGAAATR</sequence>
<keyword evidence="2" id="KW-1185">Reference proteome</keyword>
<dbReference type="STRING" id="1121927.GOHSU_13_00140"/>
<dbReference type="EMBL" id="BANT01000013">
    <property type="protein sequence ID" value="GAC56792.1"/>
    <property type="molecule type" value="Genomic_DNA"/>
</dbReference>
<protein>
    <recommendedName>
        <fullName evidence="3">Iron-containing redox enzyme family protein</fullName>
    </recommendedName>
</protein>
<reference evidence="1 2" key="1">
    <citation type="submission" date="2012-12" db="EMBL/GenBank/DDBJ databases">
        <title>Whole genome shotgun sequence of Gordonia hirsuta NBRC 16056.</title>
        <authorList>
            <person name="Isaki-Nakamura S."/>
            <person name="Hosoyama A."/>
            <person name="Tsuchikane K."/>
            <person name="Katsumata H."/>
            <person name="Baba S."/>
            <person name="Yamazaki S."/>
            <person name="Fujita N."/>
        </authorList>
    </citation>
    <scope>NUCLEOTIDE SEQUENCE [LARGE SCALE GENOMIC DNA]</scope>
    <source>
        <strain evidence="1 2">NBRC 16056</strain>
    </source>
</reference>